<dbReference type="Proteomes" id="UP000002010">
    <property type="component" value="Chromosome"/>
</dbReference>
<organism evidence="1 2">
    <name type="scientific">Laribacter hongkongensis (strain HLHK9)</name>
    <dbReference type="NCBI Taxonomy" id="557598"/>
    <lineage>
        <taxon>Bacteria</taxon>
        <taxon>Pseudomonadati</taxon>
        <taxon>Pseudomonadota</taxon>
        <taxon>Betaproteobacteria</taxon>
        <taxon>Neisseriales</taxon>
        <taxon>Aquaspirillaceae</taxon>
        <taxon>Laribacter</taxon>
    </lineage>
</organism>
<dbReference type="KEGG" id="lhk:LHK_02709"/>
<dbReference type="EMBL" id="CP001154">
    <property type="protein sequence ID" value="ACO75690.1"/>
    <property type="molecule type" value="Genomic_DNA"/>
</dbReference>
<proteinExistence type="predicted"/>
<protein>
    <recommendedName>
        <fullName evidence="3">Transposase</fullName>
    </recommendedName>
</protein>
<evidence type="ECO:0008006" key="3">
    <source>
        <dbReference type="Google" id="ProtNLM"/>
    </source>
</evidence>
<dbReference type="AlphaFoldDB" id="C1DCS1"/>
<reference evidence="1 2" key="1">
    <citation type="journal article" date="2009" name="PLoS Genet.">
        <title>The complete genome and proteome of Laribacter hongkongensis reveal potential mechanisms for adaptations to different temperatures and habitats.</title>
        <authorList>
            <person name="Woo P.C."/>
            <person name="Lau S.K."/>
            <person name="Tse H."/>
            <person name="Teng J.L."/>
            <person name="Curreem S.O."/>
            <person name="Tsang A.K."/>
            <person name="Fan R.Y."/>
            <person name="Wong G.K."/>
            <person name="Huang Y."/>
            <person name="Loman N.J."/>
            <person name="Snyder L.A."/>
            <person name="Cai J.J."/>
            <person name="Huang J.D."/>
            <person name="Mak W."/>
            <person name="Pallen M.J."/>
            <person name="Lok S."/>
            <person name="Yuen K.Y."/>
        </authorList>
    </citation>
    <scope>NUCLEOTIDE SEQUENCE [LARGE SCALE GENOMIC DNA]</scope>
    <source>
        <strain evidence="1 2">HLHK9</strain>
    </source>
</reference>
<accession>C1DCS1</accession>
<dbReference type="HOGENOM" id="CLU_3100292_0_0_4"/>
<evidence type="ECO:0000313" key="2">
    <source>
        <dbReference type="Proteomes" id="UP000002010"/>
    </source>
</evidence>
<name>C1DCS1_LARHH</name>
<evidence type="ECO:0000313" key="1">
    <source>
        <dbReference type="EMBL" id="ACO75690.1"/>
    </source>
</evidence>
<keyword evidence="2" id="KW-1185">Reference proteome</keyword>
<gene>
    <name evidence="1" type="ordered locus">LHK_02709</name>
</gene>
<sequence length="51" mass="5512">MQAQELLSQLEPAELLASVSGDGACDTRNFYRAVRLRGAAVIVLPRRSGKP</sequence>